<sequence>MAKPPAAGPLSAVDLSPSLSRERYESLLLDLQRRLAVIQQAYLFSERQAVLVFEGWDAAGKGGTIRRISAALDPRSFKVWPIGAPREYYQERHYLARFMERLPPNGSIAAFDRSWYGRVLVERVEGFAPKKRWKAAYREINDFERMLADDGARIVKIFFHISREEQRERFEKRLRDPLKRWKLSYEDFRNRGRWDAYVDAIDEMLERTSTDFAPWTVVPAEDKKHARIAAISLICDRLAEGMDLSPPVLDPRVIEAAREEFDLPDKFLDRLLDEARGRTS</sequence>
<accession>A0ABQ6LIX7</accession>
<protein>
    <recommendedName>
        <fullName evidence="4">Polyphosphate kinase-2-related domain-containing protein</fullName>
    </recommendedName>
</protein>
<dbReference type="Gene3D" id="3.40.50.300">
    <property type="entry name" value="P-loop containing nucleotide triphosphate hydrolases"/>
    <property type="match status" value="1"/>
</dbReference>
<organism evidence="5 6">
    <name type="scientific">Paralimibaculum aggregatum</name>
    <dbReference type="NCBI Taxonomy" id="3036245"/>
    <lineage>
        <taxon>Bacteria</taxon>
        <taxon>Pseudomonadati</taxon>
        <taxon>Pseudomonadota</taxon>
        <taxon>Alphaproteobacteria</taxon>
        <taxon>Rhodobacterales</taxon>
        <taxon>Paracoccaceae</taxon>
        <taxon>Paralimibaculum</taxon>
    </lineage>
</organism>
<dbReference type="EMBL" id="BSYI01000017">
    <property type="protein sequence ID" value="GMG83238.1"/>
    <property type="molecule type" value="Genomic_DNA"/>
</dbReference>
<dbReference type="InterPro" id="IPR027417">
    <property type="entry name" value="P-loop_NTPase"/>
</dbReference>
<feature type="domain" description="Polyphosphate kinase-2-related" evidence="4">
    <location>
        <begin position="19"/>
        <end position="239"/>
    </location>
</feature>
<comment type="caution">
    <text evidence="5">The sequence shown here is derived from an EMBL/GenBank/DDBJ whole genome shotgun (WGS) entry which is preliminary data.</text>
</comment>
<keyword evidence="2" id="KW-0808">Transferase</keyword>
<dbReference type="PANTHER" id="PTHR34383">
    <property type="entry name" value="POLYPHOSPHATE:AMP PHOSPHOTRANSFERASE-RELATED"/>
    <property type="match status" value="1"/>
</dbReference>
<evidence type="ECO:0000256" key="3">
    <source>
        <dbReference type="ARBA" id="ARBA00022777"/>
    </source>
</evidence>
<evidence type="ECO:0000313" key="5">
    <source>
        <dbReference type="EMBL" id="GMG83238.1"/>
    </source>
</evidence>
<keyword evidence="3" id="KW-0418">Kinase</keyword>
<dbReference type="RefSeq" id="WP_285672033.1">
    <property type="nucleotide sequence ID" value="NZ_BSYI01000017.1"/>
</dbReference>
<comment type="similarity">
    <text evidence="1">Belongs to the polyphosphate kinase 2 (PPK2) family. Class I subfamily.</text>
</comment>
<name>A0ABQ6LIX7_9RHOB</name>
<evidence type="ECO:0000259" key="4">
    <source>
        <dbReference type="Pfam" id="PF03976"/>
    </source>
</evidence>
<evidence type="ECO:0000313" key="6">
    <source>
        <dbReference type="Proteomes" id="UP001239909"/>
    </source>
</evidence>
<dbReference type="PANTHER" id="PTHR34383:SF3">
    <property type="entry name" value="POLYPHOSPHATE:AMP PHOSPHOTRANSFERASE"/>
    <property type="match status" value="1"/>
</dbReference>
<dbReference type="Proteomes" id="UP001239909">
    <property type="component" value="Unassembled WGS sequence"/>
</dbReference>
<proteinExistence type="inferred from homology"/>
<evidence type="ECO:0000256" key="1">
    <source>
        <dbReference type="ARBA" id="ARBA00009924"/>
    </source>
</evidence>
<reference evidence="5 6" key="1">
    <citation type="submission" date="2023-04" db="EMBL/GenBank/DDBJ databases">
        <title>Marinoamorphus aggregata gen. nov., sp. Nov., isolate from tissue of brittle star Ophioplocus japonicus.</title>
        <authorList>
            <person name="Kawano K."/>
            <person name="Sawayama S."/>
            <person name="Nakagawa S."/>
        </authorList>
    </citation>
    <scope>NUCLEOTIDE SEQUENCE [LARGE SCALE GENOMIC DNA]</scope>
    <source>
        <strain evidence="5 6">NKW23</strain>
    </source>
</reference>
<dbReference type="PIRSF" id="PIRSF028756">
    <property type="entry name" value="PPK2_prd"/>
    <property type="match status" value="1"/>
</dbReference>
<dbReference type="InterPro" id="IPR016898">
    <property type="entry name" value="Polyphosphate_phosphotransfera"/>
</dbReference>
<gene>
    <name evidence="5" type="ORF">LNKW23_24510</name>
</gene>
<dbReference type="SUPFAM" id="SSF52540">
    <property type="entry name" value="P-loop containing nucleoside triphosphate hydrolases"/>
    <property type="match status" value="1"/>
</dbReference>
<keyword evidence="6" id="KW-1185">Reference proteome</keyword>
<dbReference type="InterPro" id="IPR022488">
    <property type="entry name" value="PPK2-related"/>
</dbReference>
<evidence type="ECO:0000256" key="2">
    <source>
        <dbReference type="ARBA" id="ARBA00022679"/>
    </source>
</evidence>
<dbReference type="Pfam" id="PF03976">
    <property type="entry name" value="PPK2"/>
    <property type="match status" value="1"/>
</dbReference>